<protein>
    <submittedName>
        <fullName evidence="2">Uncharacterized protein</fullName>
    </submittedName>
</protein>
<keyword evidence="3" id="KW-1185">Reference proteome</keyword>
<proteinExistence type="predicted"/>
<name>A0ABR1AZC1_POLSC</name>
<dbReference type="EMBL" id="JAWJWF010000005">
    <property type="protein sequence ID" value="KAK6631925.1"/>
    <property type="molecule type" value="Genomic_DNA"/>
</dbReference>
<gene>
    <name evidence="2" type="ORF">RUM44_006955</name>
</gene>
<dbReference type="Proteomes" id="UP001359485">
    <property type="component" value="Unassembled WGS sequence"/>
</dbReference>
<comment type="caution">
    <text evidence="2">The sequence shown here is derived from an EMBL/GenBank/DDBJ whole genome shotgun (WGS) entry which is preliminary data.</text>
</comment>
<feature type="region of interest" description="Disordered" evidence="1">
    <location>
        <begin position="29"/>
        <end position="93"/>
    </location>
</feature>
<sequence>MKNINFGKLIGEKETREGKVNVERQFYMAEKGESENQPQHLMESPGDSEDSFSLALSDPADSQVSSSGLMGHLLTREDNEEGNIHRGPENHNE</sequence>
<evidence type="ECO:0000313" key="2">
    <source>
        <dbReference type="EMBL" id="KAK6631925.1"/>
    </source>
</evidence>
<reference evidence="2 3" key="1">
    <citation type="submission" date="2023-09" db="EMBL/GenBank/DDBJ databases">
        <title>Genomes of two closely related lineages of the louse Polyplax serrata with different host specificities.</title>
        <authorList>
            <person name="Martinu J."/>
            <person name="Tarabai H."/>
            <person name="Stefka J."/>
            <person name="Hypsa V."/>
        </authorList>
    </citation>
    <scope>NUCLEOTIDE SEQUENCE [LARGE SCALE GENOMIC DNA]</scope>
    <source>
        <strain evidence="2">98ZLc_SE</strain>
    </source>
</reference>
<organism evidence="2 3">
    <name type="scientific">Polyplax serrata</name>
    <name type="common">Common mouse louse</name>
    <dbReference type="NCBI Taxonomy" id="468196"/>
    <lineage>
        <taxon>Eukaryota</taxon>
        <taxon>Metazoa</taxon>
        <taxon>Ecdysozoa</taxon>
        <taxon>Arthropoda</taxon>
        <taxon>Hexapoda</taxon>
        <taxon>Insecta</taxon>
        <taxon>Pterygota</taxon>
        <taxon>Neoptera</taxon>
        <taxon>Paraneoptera</taxon>
        <taxon>Psocodea</taxon>
        <taxon>Troctomorpha</taxon>
        <taxon>Phthiraptera</taxon>
        <taxon>Anoplura</taxon>
        <taxon>Polyplacidae</taxon>
        <taxon>Polyplax</taxon>
    </lineage>
</organism>
<evidence type="ECO:0000313" key="3">
    <source>
        <dbReference type="Proteomes" id="UP001359485"/>
    </source>
</evidence>
<accession>A0ABR1AZC1</accession>
<feature type="compositionally biased region" description="Basic and acidic residues" evidence="1">
    <location>
        <begin position="74"/>
        <end position="93"/>
    </location>
</feature>
<evidence type="ECO:0000256" key="1">
    <source>
        <dbReference type="SAM" id="MobiDB-lite"/>
    </source>
</evidence>